<reference evidence="2 3" key="1">
    <citation type="submission" date="2019-09" db="EMBL/GenBank/DDBJ databases">
        <title>Complete genome sequence of Arachidicoccus sp. B3-10 isolated from apple orchard soil.</title>
        <authorList>
            <person name="Kim H.S."/>
            <person name="Han K.-I."/>
            <person name="Suh M.K."/>
            <person name="Lee K.C."/>
            <person name="Eom M.K."/>
            <person name="Kim J.-S."/>
            <person name="Kang S.W."/>
            <person name="Sin Y."/>
            <person name="Lee J.-S."/>
        </authorList>
    </citation>
    <scope>NUCLEOTIDE SEQUENCE [LARGE SCALE GENOMIC DNA]</scope>
    <source>
        <strain evidence="2 3">B3-10</strain>
    </source>
</reference>
<dbReference type="EMBL" id="CP044016">
    <property type="protein sequence ID" value="QES87227.1"/>
    <property type="molecule type" value="Genomic_DNA"/>
</dbReference>
<dbReference type="Proteomes" id="UP000292424">
    <property type="component" value="Chromosome"/>
</dbReference>
<dbReference type="OrthoDB" id="1098580at2"/>
<proteinExistence type="predicted"/>
<evidence type="ECO:0008006" key="4">
    <source>
        <dbReference type="Google" id="ProtNLM"/>
    </source>
</evidence>
<feature type="signal peptide" evidence="1">
    <location>
        <begin position="1"/>
        <end position="21"/>
    </location>
</feature>
<evidence type="ECO:0000313" key="2">
    <source>
        <dbReference type="EMBL" id="QES87227.1"/>
    </source>
</evidence>
<keyword evidence="3" id="KW-1185">Reference proteome</keyword>
<organism evidence="2 3">
    <name type="scientific">Rhizosphaericola mali</name>
    <dbReference type="NCBI Taxonomy" id="2545455"/>
    <lineage>
        <taxon>Bacteria</taxon>
        <taxon>Pseudomonadati</taxon>
        <taxon>Bacteroidota</taxon>
        <taxon>Chitinophagia</taxon>
        <taxon>Chitinophagales</taxon>
        <taxon>Chitinophagaceae</taxon>
        <taxon>Rhizosphaericola</taxon>
    </lineage>
</organism>
<evidence type="ECO:0000256" key="1">
    <source>
        <dbReference type="SAM" id="SignalP"/>
    </source>
</evidence>
<evidence type="ECO:0000313" key="3">
    <source>
        <dbReference type="Proteomes" id="UP000292424"/>
    </source>
</evidence>
<feature type="chain" id="PRO_5024351152" description="DUF3575 domain-containing protein" evidence="1">
    <location>
        <begin position="22"/>
        <end position="216"/>
    </location>
</feature>
<gene>
    <name evidence="2" type="ORF">E0W69_000630</name>
</gene>
<sequence length="216" mass="23915">MNYKKFLVAGLLMMSAHLVNAQITIDSTGKEDEQEIVVNRYQNDTKQKPMSRLFFGGGLAVGGGSGGAAVGVNPLVGYSPSKYWDLGLALNFNYNSVSKDYSWDNVSQKLTTYGVGPFVRFNPVSFLFIQGQFEENWGTFKYGSDNTSFNAASLIGSVGYISRFSNAGSYFFSVGMDFLHNQYSPYRDVDYDQNGKVSSNTPIPIIRGGVFIYLHR</sequence>
<dbReference type="KEGG" id="arac:E0W69_000630"/>
<protein>
    <recommendedName>
        <fullName evidence="4">DUF3575 domain-containing protein</fullName>
    </recommendedName>
</protein>
<accession>A0A5P2FWF4</accession>
<dbReference type="AlphaFoldDB" id="A0A5P2FWF4"/>
<dbReference type="RefSeq" id="WP_131328105.1">
    <property type="nucleotide sequence ID" value="NZ_CP044016.1"/>
</dbReference>
<name>A0A5P2FWF4_9BACT</name>
<keyword evidence="1" id="KW-0732">Signal</keyword>